<dbReference type="Proteomes" id="UP000237000">
    <property type="component" value="Unassembled WGS sequence"/>
</dbReference>
<evidence type="ECO:0000313" key="2">
    <source>
        <dbReference type="Proteomes" id="UP000237000"/>
    </source>
</evidence>
<reference evidence="2" key="1">
    <citation type="submission" date="2016-06" db="EMBL/GenBank/DDBJ databases">
        <title>Parallel loss of symbiosis genes in relatives of nitrogen-fixing non-legume Parasponia.</title>
        <authorList>
            <person name="Van Velzen R."/>
            <person name="Holmer R."/>
            <person name="Bu F."/>
            <person name="Rutten L."/>
            <person name="Van Zeijl A."/>
            <person name="Liu W."/>
            <person name="Santuari L."/>
            <person name="Cao Q."/>
            <person name="Sharma T."/>
            <person name="Shen D."/>
            <person name="Roswanjaya Y."/>
            <person name="Wardhani T."/>
            <person name="Kalhor M.S."/>
            <person name="Jansen J."/>
            <person name="Van den Hoogen J."/>
            <person name="Gungor B."/>
            <person name="Hartog M."/>
            <person name="Hontelez J."/>
            <person name="Verver J."/>
            <person name="Yang W.-C."/>
            <person name="Schijlen E."/>
            <person name="Repin R."/>
            <person name="Schilthuizen M."/>
            <person name="Schranz E."/>
            <person name="Heidstra R."/>
            <person name="Miyata K."/>
            <person name="Fedorova E."/>
            <person name="Kohlen W."/>
            <person name="Bisseling T."/>
            <person name="Smit S."/>
            <person name="Geurts R."/>
        </authorList>
    </citation>
    <scope>NUCLEOTIDE SEQUENCE [LARGE SCALE GENOMIC DNA]</scope>
    <source>
        <strain evidence="2">cv. RG33-2</strain>
    </source>
</reference>
<gene>
    <name evidence="1" type="ORF">TorRG33x02_175160</name>
</gene>
<sequence>MAELDTELLDYDPHNPLPVSEDQALEWYLSVESFFMVKNPNSYVLNSVLMGLRDRGLLVIFKVIPS</sequence>
<organism evidence="1 2">
    <name type="scientific">Trema orientale</name>
    <name type="common">Charcoal tree</name>
    <name type="synonym">Celtis orientalis</name>
    <dbReference type="NCBI Taxonomy" id="63057"/>
    <lineage>
        <taxon>Eukaryota</taxon>
        <taxon>Viridiplantae</taxon>
        <taxon>Streptophyta</taxon>
        <taxon>Embryophyta</taxon>
        <taxon>Tracheophyta</taxon>
        <taxon>Spermatophyta</taxon>
        <taxon>Magnoliopsida</taxon>
        <taxon>eudicotyledons</taxon>
        <taxon>Gunneridae</taxon>
        <taxon>Pentapetalae</taxon>
        <taxon>rosids</taxon>
        <taxon>fabids</taxon>
        <taxon>Rosales</taxon>
        <taxon>Cannabaceae</taxon>
        <taxon>Trema</taxon>
    </lineage>
</organism>
<dbReference type="EMBL" id="JXTC01000128">
    <property type="protein sequence ID" value="PON86684.1"/>
    <property type="molecule type" value="Genomic_DNA"/>
</dbReference>
<protein>
    <submittedName>
        <fullName evidence="1">Uncharacterized protein</fullName>
    </submittedName>
</protein>
<dbReference type="InParanoid" id="A0A2P5EMA9"/>
<name>A0A2P5EMA9_TREOI</name>
<dbReference type="AlphaFoldDB" id="A0A2P5EMA9"/>
<keyword evidence="2" id="KW-1185">Reference proteome</keyword>
<evidence type="ECO:0000313" key="1">
    <source>
        <dbReference type="EMBL" id="PON86684.1"/>
    </source>
</evidence>
<comment type="caution">
    <text evidence="1">The sequence shown here is derived from an EMBL/GenBank/DDBJ whole genome shotgun (WGS) entry which is preliminary data.</text>
</comment>
<proteinExistence type="predicted"/>
<dbReference type="OrthoDB" id="10274430at2759"/>
<accession>A0A2P5EMA9</accession>